<organism evidence="1 2">
    <name type="scientific">Bimuria novae-zelandiae CBS 107.79</name>
    <dbReference type="NCBI Taxonomy" id="1447943"/>
    <lineage>
        <taxon>Eukaryota</taxon>
        <taxon>Fungi</taxon>
        <taxon>Dikarya</taxon>
        <taxon>Ascomycota</taxon>
        <taxon>Pezizomycotina</taxon>
        <taxon>Dothideomycetes</taxon>
        <taxon>Pleosporomycetidae</taxon>
        <taxon>Pleosporales</taxon>
        <taxon>Massarineae</taxon>
        <taxon>Didymosphaeriaceae</taxon>
        <taxon>Bimuria</taxon>
    </lineage>
</organism>
<name>A0A6A5W3I6_9PLEO</name>
<evidence type="ECO:0000313" key="2">
    <source>
        <dbReference type="Proteomes" id="UP000800036"/>
    </source>
</evidence>
<dbReference type="Proteomes" id="UP000800036">
    <property type="component" value="Unassembled WGS sequence"/>
</dbReference>
<sequence>MEESLRFSSSSCASVLSSILAIFSTSDAITSLSSPRTSFSLLGRFLGASWHTIIGIREKEERRLAVHRIQIGCSHAYCRTTPLTIRASCRFMMIYPHARATRREGFGRCCPISAWNTTTMIGRKRLVCRGFQRTAIPG</sequence>
<evidence type="ECO:0000313" key="1">
    <source>
        <dbReference type="EMBL" id="KAF1980037.1"/>
    </source>
</evidence>
<protein>
    <submittedName>
        <fullName evidence="1">Uncharacterized protein</fullName>
    </submittedName>
</protein>
<reference evidence="1" key="1">
    <citation type="journal article" date="2020" name="Stud. Mycol.">
        <title>101 Dothideomycetes genomes: a test case for predicting lifestyles and emergence of pathogens.</title>
        <authorList>
            <person name="Haridas S."/>
            <person name="Albert R."/>
            <person name="Binder M."/>
            <person name="Bloem J."/>
            <person name="Labutti K."/>
            <person name="Salamov A."/>
            <person name="Andreopoulos B."/>
            <person name="Baker S."/>
            <person name="Barry K."/>
            <person name="Bills G."/>
            <person name="Bluhm B."/>
            <person name="Cannon C."/>
            <person name="Castanera R."/>
            <person name="Culley D."/>
            <person name="Daum C."/>
            <person name="Ezra D."/>
            <person name="Gonzalez J."/>
            <person name="Henrissat B."/>
            <person name="Kuo A."/>
            <person name="Liang C."/>
            <person name="Lipzen A."/>
            <person name="Lutzoni F."/>
            <person name="Magnuson J."/>
            <person name="Mondo S."/>
            <person name="Nolan M."/>
            <person name="Ohm R."/>
            <person name="Pangilinan J."/>
            <person name="Park H.-J."/>
            <person name="Ramirez L."/>
            <person name="Alfaro M."/>
            <person name="Sun H."/>
            <person name="Tritt A."/>
            <person name="Yoshinaga Y."/>
            <person name="Zwiers L.-H."/>
            <person name="Turgeon B."/>
            <person name="Goodwin S."/>
            <person name="Spatafora J."/>
            <person name="Crous P."/>
            <person name="Grigoriev I."/>
        </authorList>
    </citation>
    <scope>NUCLEOTIDE SEQUENCE</scope>
    <source>
        <strain evidence="1">CBS 107.79</strain>
    </source>
</reference>
<gene>
    <name evidence="1" type="ORF">BU23DRAFT_891</name>
</gene>
<dbReference type="EMBL" id="ML976656">
    <property type="protein sequence ID" value="KAF1980037.1"/>
    <property type="molecule type" value="Genomic_DNA"/>
</dbReference>
<dbReference type="AlphaFoldDB" id="A0A6A5W3I6"/>
<accession>A0A6A5W3I6</accession>
<proteinExistence type="predicted"/>
<keyword evidence="2" id="KW-1185">Reference proteome</keyword>